<name>A0A178LL14_9PSED</name>
<reference evidence="3 4" key="1">
    <citation type="submission" date="2016-04" db="EMBL/GenBank/DDBJ databases">
        <title>Draft Genome Sequences of Staphylococcus capitis Strain H36, S. capitis Strain H65, S. cohnii Strain H62, S. hominis Strain H69, Mycobacterium iranicum Strain H39, Plantibacter sp. Strain H53, Pseudomonas oryzihabitans Strain H72, and Microbacterium sp. Strain H83, isolated from residential settings.</title>
        <authorList>
            <person name="Lymperopoulou D."/>
            <person name="Adams R.I."/>
            <person name="Lindow S."/>
            <person name="Coil D.A."/>
            <person name="Jospin G."/>
            <person name="Eisen J.A."/>
        </authorList>
    </citation>
    <scope>NUCLEOTIDE SEQUENCE [LARGE SCALE GENOMIC DNA]</scope>
    <source>
        <strain evidence="3 4">H72</strain>
    </source>
</reference>
<dbReference type="Pfam" id="PF00092">
    <property type="entry name" value="VWA"/>
    <property type="match status" value="1"/>
</dbReference>
<feature type="compositionally biased region" description="Low complexity" evidence="1">
    <location>
        <begin position="245"/>
        <end position="276"/>
    </location>
</feature>
<dbReference type="Pfam" id="PF06213">
    <property type="entry name" value="CobT"/>
    <property type="match status" value="1"/>
</dbReference>
<feature type="compositionally biased region" description="Low complexity" evidence="1">
    <location>
        <begin position="218"/>
        <end position="237"/>
    </location>
</feature>
<evidence type="ECO:0000259" key="2">
    <source>
        <dbReference type="PROSITE" id="PS50234"/>
    </source>
</evidence>
<dbReference type="RefSeq" id="WP_064307018.1">
    <property type="nucleotide sequence ID" value="NZ_LWCR01000003.1"/>
</dbReference>
<evidence type="ECO:0000313" key="3">
    <source>
        <dbReference type="EMBL" id="OAN31807.1"/>
    </source>
</evidence>
<accession>A0A178LL14</accession>
<organism evidence="3 4">
    <name type="scientific">Pseudomonas oryzihabitans</name>
    <dbReference type="NCBI Taxonomy" id="47885"/>
    <lineage>
        <taxon>Bacteria</taxon>
        <taxon>Pseudomonadati</taxon>
        <taxon>Pseudomonadota</taxon>
        <taxon>Gammaproteobacteria</taxon>
        <taxon>Pseudomonadales</taxon>
        <taxon>Pseudomonadaceae</taxon>
        <taxon>Pseudomonas</taxon>
    </lineage>
</organism>
<dbReference type="PROSITE" id="PS50234">
    <property type="entry name" value="VWFA"/>
    <property type="match status" value="1"/>
</dbReference>
<dbReference type="PANTHER" id="PTHR41248:SF1">
    <property type="entry name" value="NORD PROTEIN"/>
    <property type="match status" value="1"/>
</dbReference>
<dbReference type="SMART" id="SM00327">
    <property type="entry name" value="VWA"/>
    <property type="match status" value="1"/>
</dbReference>
<sequence>MQRSLSNAFPIIARYFCDDLGVRIEFGGNQPATQDKVIYLPVLKDESPRMVNVSLGWTAHESAHIKYTDDKPFELAHAESPFIGRFLNLLEDLRIEKRMMEDHYCAIEPLRVTAQEVFQKPWSADGKSEAVVLHDACLIIGRARLLNQPIEEVAVVLDAALANTFGAGRRAKILGLLSTVTGLPDTAGVYQLAHRILDVLDEEEPQQPNAGANPDPAPQAQEQGPQQGQDQGAQQGQGQPGQGEQGDSSSGDQAGQGDAQAASGQPGADQQGAQPSLKQRVVNADSQAMQDALGDVSSQAATLIGANAGGTSSTPSSVLAHAVGSQALQQDVVINGRAASMGLRQVLNGLIQGSQNARVTVRKTGSRLDTASLARVRVGENRIFRKQEPVQRTNAAIQLLLDGSGSMGVKTGGRKPIQVAEEACFAMLTALEGIAGVTSGAMVFPRGDREQVGVLKRHGQNLASAVAEQRFGLTASGGTPLASAIWPAAGDLLRAKGQRKVLIISTDGDPRNVTDVIDMVARCRASGIEVFAIAYGEAKATKLQLMFGTGHWQLLDDLGQLRSALQALVQRVLTQAA</sequence>
<dbReference type="Proteomes" id="UP000078356">
    <property type="component" value="Unassembled WGS sequence"/>
</dbReference>
<dbReference type="EMBL" id="LWCR01000003">
    <property type="protein sequence ID" value="OAN31807.1"/>
    <property type="molecule type" value="Genomic_DNA"/>
</dbReference>
<protein>
    <recommendedName>
        <fullName evidence="2">VWFA domain-containing protein</fullName>
    </recommendedName>
</protein>
<dbReference type="InterPro" id="IPR036465">
    <property type="entry name" value="vWFA_dom_sf"/>
</dbReference>
<dbReference type="SUPFAM" id="SSF53300">
    <property type="entry name" value="vWA-like"/>
    <property type="match status" value="1"/>
</dbReference>
<dbReference type="GO" id="GO:0009236">
    <property type="term" value="P:cobalamin biosynthetic process"/>
    <property type="evidence" value="ECO:0007669"/>
    <property type="project" value="InterPro"/>
</dbReference>
<proteinExistence type="predicted"/>
<gene>
    <name evidence="3" type="ORF">A4V15_12165</name>
</gene>
<evidence type="ECO:0000256" key="1">
    <source>
        <dbReference type="SAM" id="MobiDB-lite"/>
    </source>
</evidence>
<feature type="region of interest" description="Disordered" evidence="1">
    <location>
        <begin position="205"/>
        <end position="284"/>
    </location>
</feature>
<dbReference type="InterPro" id="IPR002035">
    <property type="entry name" value="VWF_A"/>
</dbReference>
<feature type="domain" description="VWFA" evidence="2">
    <location>
        <begin position="396"/>
        <end position="572"/>
    </location>
</feature>
<comment type="caution">
    <text evidence="3">The sequence shown here is derived from an EMBL/GenBank/DDBJ whole genome shotgun (WGS) entry which is preliminary data.</text>
</comment>
<evidence type="ECO:0000313" key="4">
    <source>
        <dbReference type="Proteomes" id="UP000078356"/>
    </source>
</evidence>
<dbReference type="AlphaFoldDB" id="A0A178LL14"/>
<dbReference type="InterPro" id="IPR051928">
    <property type="entry name" value="NorD/CobT"/>
</dbReference>
<dbReference type="Gene3D" id="3.40.50.410">
    <property type="entry name" value="von Willebrand factor, type A domain"/>
    <property type="match status" value="1"/>
</dbReference>
<dbReference type="OrthoDB" id="6064888at2"/>
<dbReference type="InterPro" id="IPR006538">
    <property type="entry name" value="CobT"/>
</dbReference>
<dbReference type="PANTHER" id="PTHR41248">
    <property type="entry name" value="NORD PROTEIN"/>
    <property type="match status" value="1"/>
</dbReference>